<feature type="region of interest" description="Disordered" evidence="1">
    <location>
        <begin position="1"/>
        <end position="63"/>
    </location>
</feature>
<dbReference type="Proteomes" id="UP000265520">
    <property type="component" value="Unassembled WGS sequence"/>
</dbReference>
<comment type="caution">
    <text evidence="2">The sequence shown here is derived from an EMBL/GenBank/DDBJ whole genome shotgun (WGS) entry which is preliminary data.</text>
</comment>
<dbReference type="EMBL" id="LXQA010529214">
    <property type="protein sequence ID" value="MCI57461.1"/>
    <property type="molecule type" value="Genomic_DNA"/>
</dbReference>
<feature type="compositionally biased region" description="Basic and acidic residues" evidence="1">
    <location>
        <begin position="14"/>
        <end position="42"/>
    </location>
</feature>
<evidence type="ECO:0000256" key="1">
    <source>
        <dbReference type="SAM" id="MobiDB-lite"/>
    </source>
</evidence>
<dbReference type="AlphaFoldDB" id="A0A392T8N8"/>
<evidence type="ECO:0000313" key="3">
    <source>
        <dbReference type="Proteomes" id="UP000265520"/>
    </source>
</evidence>
<reference evidence="2 3" key="1">
    <citation type="journal article" date="2018" name="Front. Plant Sci.">
        <title>Red Clover (Trifolium pratense) and Zigzag Clover (T. medium) - A Picture of Genomic Similarities and Differences.</title>
        <authorList>
            <person name="Dluhosova J."/>
            <person name="Istvanek J."/>
            <person name="Nedelnik J."/>
            <person name="Repkova J."/>
        </authorList>
    </citation>
    <scope>NUCLEOTIDE SEQUENCE [LARGE SCALE GENOMIC DNA]</scope>
    <source>
        <strain evidence="3">cv. 10/8</strain>
        <tissue evidence="2">Leaf</tissue>
    </source>
</reference>
<protein>
    <submittedName>
        <fullName evidence="2">Uncharacterized protein</fullName>
    </submittedName>
</protein>
<organism evidence="2 3">
    <name type="scientific">Trifolium medium</name>
    <dbReference type="NCBI Taxonomy" id="97028"/>
    <lineage>
        <taxon>Eukaryota</taxon>
        <taxon>Viridiplantae</taxon>
        <taxon>Streptophyta</taxon>
        <taxon>Embryophyta</taxon>
        <taxon>Tracheophyta</taxon>
        <taxon>Spermatophyta</taxon>
        <taxon>Magnoliopsida</taxon>
        <taxon>eudicotyledons</taxon>
        <taxon>Gunneridae</taxon>
        <taxon>Pentapetalae</taxon>
        <taxon>rosids</taxon>
        <taxon>fabids</taxon>
        <taxon>Fabales</taxon>
        <taxon>Fabaceae</taxon>
        <taxon>Papilionoideae</taxon>
        <taxon>50 kb inversion clade</taxon>
        <taxon>NPAAA clade</taxon>
        <taxon>Hologalegina</taxon>
        <taxon>IRL clade</taxon>
        <taxon>Trifolieae</taxon>
        <taxon>Trifolium</taxon>
    </lineage>
</organism>
<keyword evidence="3" id="KW-1185">Reference proteome</keyword>
<feature type="non-terminal residue" evidence="2">
    <location>
        <position position="1"/>
    </location>
</feature>
<name>A0A392T8N8_9FABA</name>
<evidence type="ECO:0000313" key="2">
    <source>
        <dbReference type="EMBL" id="MCI57461.1"/>
    </source>
</evidence>
<accession>A0A392T8N8</accession>
<proteinExistence type="predicted"/>
<sequence length="63" mass="7102">SRKSESPRRKRSPKRDLSPKKRVEEIEEKRTDGEEEGRDPGKRPFVAAITGGPFKPPANLSTN</sequence>